<dbReference type="InterPro" id="IPR011709">
    <property type="entry name" value="DEAD-box_helicase_OB_fold"/>
</dbReference>
<dbReference type="Pfam" id="PF00271">
    <property type="entry name" value="Helicase_C"/>
    <property type="match status" value="1"/>
</dbReference>
<protein>
    <recommendedName>
        <fullName evidence="1">RNA helicase</fullName>
        <ecNumber evidence="1">3.6.4.13</ecNumber>
    </recommendedName>
</protein>
<dbReference type="Pfam" id="PF21010">
    <property type="entry name" value="HA2_C"/>
    <property type="match status" value="1"/>
</dbReference>
<dbReference type="Pfam" id="PF00270">
    <property type="entry name" value="DEAD"/>
    <property type="match status" value="1"/>
</dbReference>
<dbReference type="EC" id="3.6.4.13" evidence="1"/>
<feature type="region of interest" description="Disordered" evidence="7">
    <location>
        <begin position="38"/>
        <end position="62"/>
    </location>
</feature>
<keyword evidence="5" id="KW-0067">ATP-binding</keyword>
<evidence type="ECO:0000256" key="6">
    <source>
        <dbReference type="ARBA" id="ARBA00047984"/>
    </source>
</evidence>
<dbReference type="PROSITE" id="PS51192">
    <property type="entry name" value="HELICASE_ATP_BIND_1"/>
    <property type="match status" value="1"/>
</dbReference>
<feature type="compositionally biased region" description="Low complexity" evidence="7">
    <location>
        <begin position="42"/>
        <end position="62"/>
    </location>
</feature>
<dbReference type="SUPFAM" id="SSF52540">
    <property type="entry name" value="P-loop containing nucleoside triphosphate hydrolases"/>
    <property type="match status" value="1"/>
</dbReference>
<keyword evidence="4" id="KW-0347">Helicase</keyword>
<dbReference type="InterPro" id="IPR001650">
    <property type="entry name" value="Helicase_C-like"/>
</dbReference>
<evidence type="ECO:0000259" key="9">
    <source>
        <dbReference type="PROSITE" id="PS51194"/>
    </source>
</evidence>
<dbReference type="InterPro" id="IPR011545">
    <property type="entry name" value="DEAD/DEAH_box_helicase_dom"/>
</dbReference>
<keyword evidence="2" id="KW-0547">Nucleotide-binding</keyword>
<dbReference type="SMART" id="SM00847">
    <property type="entry name" value="HA2"/>
    <property type="match status" value="1"/>
</dbReference>
<dbReference type="PANTHER" id="PTHR18934:SF118">
    <property type="entry name" value="ATP-DEPENDENT RNA HELICASE DHX33"/>
    <property type="match status" value="1"/>
</dbReference>
<gene>
    <name evidence="10" type="ORF">RUM44_003505</name>
</gene>
<comment type="catalytic activity">
    <reaction evidence="6">
        <text>ATP + H2O = ADP + phosphate + H(+)</text>
        <dbReference type="Rhea" id="RHEA:13065"/>
        <dbReference type="ChEBI" id="CHEBI:15377"/>
        <dbReference type="ChEBI" id="CHEBI:15378"/>
        <dbReference type="ChEBI" id="CHEBI:30616"/>
        <dbReference type="ChEBI" id="CHEBI:43474"/>
        <dbReference type="ChEBI" id="CHEBI:456216"/>
        <dbReference type="EC" id="3.6.4.13"/>
    </reaction>
</comment>
<dbReference type="InterPro" id="IPR048333">
    <property type="entry name" value="HA2_WH"/>
</dbReference>
<reference evidence="10 11" key="1">
    <citation type="submission" date="2023-09" db="EMBL/GenBank/DDBJ databases">
        <title>Genomes of two closely related lineages of the louse Polyplax serrata with different host specificities.</title>
        <authorList>
            <person name="Martinu J."/>
            <person name="Tarabai H."/>
            <person name="Stefka J."/>
            <person name="Hypsa V."/>
        </authorList>
    </citation>
    <scope>NUCLEOTIDE SEQUENCE [LARGE SCALE GENOMIC DNA]</scope>
    <source>
        <strain evidence="10">98ZLc_SE</strain>
    </source>
</reference>
<keyword evidence="11" id="KW-1185">Reference proteome</keyword>
<dbReference type="InterPro" id="IPR027417">
    <property type="entry name" value="P-loop_NTPase"/>
</dbReference>
<dbReference type="Gene3D" id="1.20.120.1080">
    <property type="match status" value="1"/>
</dbReference>
<dbReference type="InterPro" id="IPR002464">
    <property type="entry name" value="DNA/RNA_helicase_DEAH_CS"/>
</dbReference>
<dbReference type="CDD" id="cd17978">
    <property type="entry name" value="DEXHc_DHX33"/>
    <property type="match status" value="1"/>
</dbReference>
<accession>A0ABR1AGM8</accession>
<dbReference type="Gene3D" id="3.40.50.300">
    <property type="entry name" value="P-loop containing nucleotide triphosphate hydrolases"/>
    <property type="match status" value="2"/>
</dbReference>
<evidence type="ECO:0000256" key="5">
    <source>
        <dbReference type="ARBA" id="ARBA00022840"/>
    </source>
</evidence>
<feature type="domain" description="Helicase ATP-binding" evidence="8">
    <location>
        <begin position="72"/>
        <end position="240"/>
    </location>
</feature>
<dbReference type="Proteomes" id="UP001359485">
    <property type="component" value="Unassembled WGS sequence"/>
</dbReference>
<dbReference type="PROSITE" id="PS51194">
    <property type="entry name" value="HELICASE_CTER"/>
    <property type="match status" value="1"/>
</dbReference>
<evidence type="ECO:0000256" key="2">
    <source>
        <dbReference type="ARBA" id="ARBA00022741"/>
    </source>
</evidence>
<feature type="domain" description="Helicase C-terminal" evidence="9">
    <location>
        <begin position="265"/>
        <end position="438"/>
    </location>
</feature>
<evidence type="ECO:0000256" key="7">
    <source>
        <dbReference type="SAM" id="MobiDB-lite"/>
    </source>
</evidence>
<evidence type="ECO:0000313" key="10">
    <source>
        <dbReference type="EMBL" id="KAK6619123.1"/>
    </source>
</evidence>
<dbReference type="EMBL" id="JAWJWF010000049">
    <property type="protein sequence ID" value="KAK6619123.1"/>
    <property type="molecule type" value="Genomic_DNA"/>
</dbReference>
<evidence type="ECO:0000256" key="1">
    <source>
        <dbReference type="ARBA" id="ARBA00012552"/>
    </source>
</evidence>
<dbReference type="InterPro" id="IPR014001">
    <property type="entry name" value="Helicase_ATP-bd"/>
</dbReference>
<evidence type="ECO:0000313" key="11">
    <source>
        <dbReference type="Proteomes" id="UP001359485"/>
    </source>
</evidence>
<proteinExistence type="predicted"/>
<dbReference type="Pfam" id="PF07717">
    <property type="entry name" value="OB_NTP_bind"/>
    <property type="match status" value="1"/>
</dbReference>
<keyword evidence="3" id="KW-0378">Hydrolase</keyword>
<dbReference type="SMART" id="SM00490">
    <property type="entry name" value="HELICc"/>
    <property type="match status" value="1"/>
</dbReference>
<dbReference type="PROSITE" id="PS00690">
    <property type="entry name" value="DEAH_ATP_HELICASE"/>
    <property type="match status" value="1"/>
</dbReference>
<organism evidence="10 11">
    <name type="scientific">Polyplax serrata</name>
    <name type="common">Common mouse louse</name>
    <dbReference type="NCBI Taxonomy" id="468196"/>
    <lineage>
        <taxon>Eukaryota</taxon>
        <taxon>Metazoa</taxon>
        <taxon>Ecdysozoa</taxon>
        <taxon>Arthropoda</taxon>
        <taxon>Hexapoda</taxon>
        <taxon>Insecta</taxon>
        <taxon>Pterygota</taxon>
        <taxon>Neoptera</taxon>
        <taxon>Paraneoptera</taxon>
        <taxon>Psocodea</taxon>
        <taxon>Troctomorpha</taxon>
        <taxon>Phthiraptera</taxon>
        <taxon>Anoplura</taxon>
        <taxon>Polyplacidae</taxon>
        <taxon>Polyplax</taxon>
    </lineage>
</organism>
<dbReference type="SMART" id="SM00487">
    <property type="entry name" value="DEXDc"/>
    <property type="match status" value="1"/>
</dbReference>
<dbReference type="CDD" id="cd18791">
    <property type="entry name" value="SF2_C_RHA"/>
    <property type="match status" value="1"/>
</dbReference>
<evidence type="ECO:0000256" key="3">
    <source>
        <dbReference type="ARBA" id="ARBA00022801"/>
    </source>
</evidence>
<sequence length="720" mass="81467">MDSKYTVNAFVKKSPVNNRPKHIIFNGPVPQKIAKLEPKCHSSPGKQSPTKSKSPSKQRQSLPVFNARQKLVSLVEKYDVLIIIGETGCGKTTQIPQFIYEERLNGSKIIGVTQPRRVAATTLSARVAEEMGTAIGETVGYSIRFEDVTSHGTKLKFLTDGMLLREAISDEKLMQYGVIILDEAHERTVHTDVLFGIIKKAHKLRNEKCLPVLKVIIMSATMDVDHFSSYFGDVSVVYLEGRQYPVEVFHSVKPQEDYIFSCLVTVFQIHQEAPPNEDILVFLTGQEEIESFTLKVKSIMKDLENVAPPLRVLPLYSSLPSTQLAEAFRPTPHGFRKIVISTNVAETSVTIPGIKYVIDSGKVKTRNFNPTTGLDVLQVRPISQAQAWQRTGRAGRDSSGFCYRVFTQDEFEKFEKNSQPEIQRCNLASVSLQLLTLGINILNFDFMDKPPKESLKSALVELKMLGAIDSTENPQLTKLGRQMAQFPVDPRYSKILLSACDFGCVDEIISIIALLSGESILIHPMTRRDEAREAHKKFLSSCGDHITLLNVFRNFKKVSQQKQWCRENYLHCRNLMYAMNVRKQLLEICRRNDIAITSCNQNMDQVRKCLITGLFMNVAELQLDKKYIMQLLVPSSASSLVENSVESLSVGWFFFQISTNQAVSIHPSSVLSNTLPHCVLYSEVIHTTKCYVRQCTVVDPDWLMEAMPEYFRQHRLSVRR</sequence>
<dbReference type="PANTHER" id="PTHR18934">
    <property type="entry name" value="ATP-DEPENDENT RNA HELICASE"/>
    <property type="match status" value="1"/>
</dbReference>
<name>A0ABR1AGM8_POLSC</name>
<evidence type="ECO:0000256" key="4">
    <source>
        <dbReference type="ARBA" id="ARBA00022806"/>
    </source>
</evidence>
<dbReference type="InterPro" id="IPR007502">
    <property type="entry name" value="Helicase-assoc_dom"/>
</dbReference>
<dbReference type="Pfam" id="PF04408">
    <property type="entry name" value="WHD_HA2"/>
    <property type="match status" value="1"/>
</dbReference>
<evidence type="ECO:0000259" key="8">
    <source>
        <dbReference type="PROSITE" id="PS51192"/>
    </source>
</evidence>
<comment type="caution">
    <text evidence="10">The sequence shown here is derived from an EMBL/GenBank/DDBJ whole genome shotgun (WGS) entry which is preliminary data.</text>
</comment>